<name>A0A0F9R472_9ZZZZ</name>
<feature type="domain" description="YopX protein" evidence="1">
    <location>
        <begin position="7"/>
        <end position="127"/>
    </location>
</feature>
<dbReference type="EMBL" id="LAZR01001162">
    <property type="protein sequence ID" value="KKN49584.1"/>
    <property type="molecule type" value="Genomic_DNA"/>
</dbReference>
<evidence type="ECO:0000313" key="2">
    <source>
        <dbReference type="EMBL" id="KKN49584.1"/>
    </source>
</evidence>
<comment type="caution">
    <text evidence="2">The sequence shown here is derived from an EMBL/GenBank/DDBJ whole genome shotgun (WGS) entry which is preliminary data.</text>
</comment>
<dbReference type="InterPro" id="IPR019096">
    <property type="entry name" value="YopX_protein"/>
</dbReference>
<dbReference type="AlphaFoldDB" id="A0A0F9R472"/>
<sequence length="130" mass="15527">MNQRETKYRAWDRIRKKMYYSAKFEFIIYSTMWFVRDRISKDILLDIGSGILMQYVGSKDKNKVEIYGGDIVENKEWGKGIVIWDEIGFDIESIKWKRRSLSDWDLPDFLKKGEVIGDIYKNKDLLKNGK</sequence>
<dbReference type="InterPro" id="IPR023385">
    <property type="entry name" value="YopX-like_C"/>
</dbReference>
<organism evidence="2">
    <name type="scientific">marine sediment metagenome</name>
    <dbReference type="NCBI Taxonomy" id="412755"/>
    <lineage>
        <taxon>unclassified sequences</taxon>
        <taxon>metagenomes</taxon>
        <taxon>ecological metagenomes</taxon>
    </lineage>
</organism>
<dbReference type="Pfam" id="PF09643">
    <property type="entry name" value="YopX"/>
    <property type="match status" value="1"/>
</dbReference>
<proteinExistence type="predicted"/>
<protein>
    <recommendedName>
        <fullName evidence="1">YopX protein domain-containing protein</fullName>
    </recommendedName>
</protein>
<accession>A0A0F9R472</accession>
<reference evidence="2" key="1">
    <citation type="journal article" date="2015" name="Nature">
        <title>Complex archaea that bridge the gap between prokaryotes and eukaryotes.</title>
        <authorList>
            <person name="Spang A."/>
            <person name="Saw J.H."/>
            <person name="Jorgensen S.L."/>
            <person name="Zaremba-Niedzwiedzka K."/>
            <person name="Martijn J."/>
            <person name="Lind A.E."/>
            <person name="van Eijk R."/>
            <person name="Schleper C."/>
            <person name="Guy L."/>
            <person name="Ettema T.J."/>
        </authorList>
    </citation>
    <scope>NUCLEOTIDE SEQUENCE</scope>
</reference>
<gene>
    <name evidence="2" type="ORF">LCGC14_0641490</name>
</gene>
<dbReference type="Gene3D" id="2.30.30.290">
    <property type="entry name" value="YopX-like domains"/>
    <property type="match status" value="1"/>
</dbReference>
<evidence type="ECO:0000259" key="1">
    <source>
        <dbReference type="Pfam" id="PF09643"/>
    </source>
</evidence>
<dbReference type="SUPFAM" id="SSF159006">
    <property type="entry name" value="YopX-like"/>
    <property type="match status" value="1"/>
</dbReference>